<keyword evidence="1" id="KW-1133">Transmembrane helix</keyword>
<sequence length="195" mass="23473">MSEEKIDLASSEYEHELELKSPELTARYIFFRVCLFGLWLWLCSQFFLRYGRFEWQQFLFFLSIILGFYALRYACKIAYRRAGSPFAHQLQRFEDFWKSPVQIIPNEIKTIQFRRWPKKSPRYLIRWNDQSLTLISKTADGNIEEIVQSKWDELASIITDQGGYDIHFKGGRYIRLYNDQLSKELCDQLEKHRSN</sequence>
<evidence type="ECO:0000313" key="3">
    <source>
        <dbReference type="Proteomes" id="UP000624703"/>
    </source>
</evidence>
<keyword evidence="1" id="KW-0472">Membrane</keyword>
<organism evidence="2 3">
    <name type="scientific">Persicirhabdus sediminis</name>
    <dbReference type="NCBI Taxonomy" id="454144"/>
    <lineage>
        <taxon>Bacteria</taxon>
        <taxon>Pseudomonadati</taxon>
        <taxon>Verrucomicrobiota</taxon>
        <taxon>Verrucomicrobiia</taxon>
        <taxon>Verrucomicrobiales</taxon>
        <taxon>Verrucomicrobiaceae</taxon>
        <taxon>Persicirhabdus</taxon>
    </lineage>
</organism>
<comment type="caution">
    <text evidence="2">The sequence shown here is derived from an EMBL/GenBank/DDBJ whole genome shotgun (WGS) entry which is preliminary data.</text>
</comment>
<name>A0A8J7SNW4_9BACT</name>
<dbReference type="Proteomes" id="UP000624703">
    <property type="component" value="Unassembled WGS sequence"/>
</dbReference>
<feature type="transmembrane region" description="Helical" evidence="1">
    <location>
        <begin position="29"/>
        <end position="48"/>
    </location>
</feature>
<accession>A0A8J7SNW4</accession>
<proteinExistence type="predicted"/>
<evidence type="ECO:0000256" key="1">
    <source>
        <dbReference type="SAM" id="Phobius"/>
    </source>
</evidence>
<dbReference type="AlphaFoldDB" id="A0A8J7SNW4"/>
<gene>
    <name evidence="2" type="ORF">JIN82_12350</name>
</gene>
<dbReference type="EMBL" id="JAENIM010000042">
    <property type="protein sequence ID" value="MBK1791943.1"/>
    <property type="molecule type" value="Genomic_DNA"/>
</dbReference>
<keyword evidence="1" id="KW-0812">Transmembrane</keyword>
<feature type="transmembrane region" description="Helical" evidence="1">
    <location>
        <begin position="54"/>
        <end position="71"/>
    </location>
</feature>
<reference evidence="2" key="1">
    <citation type="submission" date="2021-01" db="EMBL/GenBank/DDBJ databases">
        <title>Modified the classification status of verrucomicrobia.</title>
        <authorList>
            <person name="Feng X."/>
        </authorList>
    </citation>
    <scope>NUCLEOTIDE SEQUENCE</scope>
    <source>
        <strain evidence="2">_KCTC 22039</strain>
    </source>
</reference>
<protein>
    <submittedName>
        <fullName evidence="2">Uncharacterized protein</fullName>
    </submittedName>
</protein>
<dbReference type="RefSeq" id="WP_200311959.1">
    <property type="nucleotide sequence ID" value="NZ_JAENIM010000042.1"/>
</dbReference>
<keyword evidence="3" id="KW-1185">Reference proteome</keyword>
<evidence type="ECO:0000313" key="2">
    <source>
        <dbReference type="EMBL" id="MBK1791943.1"/>
    </source>
</evidence>